<evidence type="ECO:0000256" key="1">
    <source>
        <dbReference type="ARBA" id="ARBA00006644"/>
    </source>
</evidence>
<evidence type="ECO:0008006" key="6">
    <source>
        <dbReference type="Google" id="ProtNLM"/>
    </source>
</evidence>
<keyword evidence="2" id="KW-0507">mRNA processing</keyword>
<feature type="compositionally biased region" description="Acidic residues" evidence="4">
    <location>
        <begin position="109"/>
        <end position="130"/>
    </location>
</feature>
<evidence type="ECO:0000256" key="4">
    <source>
        <dbReference type="SAM" id="MobiDB-lite"/>
    </source>
</evidence>
<feature type="region of interest" description="Disordered" evidence="4">
    <location>
        <begin position="66"/>
        <end position="157"/>
    </location>
</feature>
<dbReference type="GO" id="GO:0003723">
    <property type="term" value="F:RNA binding"/>
    <property type="evidence" value="ECO:0007669"/>
    <property type="project" value="TreeGrafter"/>
</dbReference>
<gene>
    <name evidence="5" type="ORF">HAND00432_LOCUS2963</name>
</gene>
<proteinExistence type="inferred from homology"/>
<dbReference type="EMBL" id="HBFX01004787">
    <property type="protein sequence ID" value="CAD8948445.1"/>
    <property type="molecule type" value="Transcribed_RNA"/>
</dbReference>
<comment type="similarity">
    <text evidence="1">Belongs to the CWC15 family.</text>
</comment>
<name>A0A7S1DIM2_HEMAN</name>
<dbReference type="PANTHER" id="PTHR12718:SF2">
    <property type="entry name" value="SPLICEOSOME-ASSOCIATED PROTEIN CWC15 HOMOLOG"/>
    <property type="match status" value="1"/>
</dbReference>
<dbReference type="PANTHER" id="PTHR12718">
    <property type="entry name" value="CELL CYCLE CONTROL PROTEIN CWF15"/>
    <property type="match status" value="1"/>
</dbReference>
<feature type="compositionally biased region" description="Basic and acidic residues" evidence="4">
    <location>
        <begin position="131"/>
        <end position="157"/>
    </location>
</feature>
<accession>A0A7S1DIM2</accession>
<dbReference type="GO" id="GO:0045292">
    <property type="term" value="P:mRNA cis splicing, via spliceosome"/>
    <property type="evidence" value="ECO:0007669"/>
    <property type="project" value="TreeGrafter"/>
</dbReference>
<sequence length="228" mass="25356">MTCAARPTFNPAQGGEDVGYYRMKEGTRQLSVRDLAGHTRLKLRAQGQGSSAEVSGKDMVAELKEREMRAKDKSILSGKAEPSETASSVFEGGGGVRGVLENAQRDADDVVPEAESDDDSSDDDDEDETAELMKELERIKREREEEAAAKAIEEQARLEQERKEAMLRGNPLLGGAAAAGGAMGVKRRWDDDVVFRHQARNEPEAKKRFINDTIRNDFHRKFLNKYVK</sequence>
<protein>
    <recommendedName>
        <fullName evidence="6">Cwf15/Cwc15 cell cycle control protein</fullName>
    </recommendedName>
</protein>
<organism evidence="5">
    <name type="scientific">Hemiselmis andersenii</name>
    <name type="common">Cryptophyte alga</name>
    <dbReference type="NCBI Taxonomy" id="464988"/>
    <lineage>
        <taxon>Eukaryota</taxon>
        <taxon>Cryptophyceae</taxon>
        <taxon>Cryptomonadales</taxon>
        <taxon>Hemiselmidaceae</taxon>
        <taxon>Hemiselmis</taxon>
    </lineage>
</organism>
<reference evidence="5" key="1">
    <citation type="submission" date="2021-01" db="EMBL/GenBank/DDBJ databases">
        <authorList>
            <person name="Corre E."/>
            <person name="Pelletier E."/>
            <person name="Niang G."/>
            <person name="Scheremetjew M."/>
            <person name="Finn R."/>
            <person name="Kale V."/>
            <person name="Holt S."/>
            <person name="Cochrane G."/>
            <person name="Meng A."/>
            <person name="Brown T."/>
            <person name="Cohen L."/>
        </authorList>
    </citation>
    <scope>NUCLEOTIDE SEQUENCE</scope>
    <source>
        <strain evidence="5">CCMP644</strain>
    </source>
</reference>
<evidence type="ECO:0000256" key="2">
    <source>
        <dbReference type="ARBA" id="ARBA00022664"/>
    </source>
</evidence>
<dbReference type="GO" id="GO:0071013">
    <property type="term" value="C:catalytic step 2 spliceosome"/>
    <property type="evidence" value="ECO:0007669"/>
    <property type="project" value="TreeGrafter"/>
</dbReference>
<evidence type="ECO:0000256" key="3">
    <source>
        <dbReference type="ARBA" id="ARBA00023187"/>
    </source>
</evidence>
<keyword evidence="3" id="KW-0508">mRNA splicing</keyword>
<dbReference type="AlphaFoldDB" id="A0A7S1DIM2"/>
<dbReference type="InterPro" id="IPR006973">
    <property type="entry name" value="Cwf_Cwc_15"/>
</dbReference>
<dbReference type="Pfam" id="PF04889">
    <property type="entry name" value="Cwf_Cwc_15"/>
    <property type="match status" value="1"/>
</dbReference>
<evidence type="ECO:0000313" key="5">
    <source>
        <dbReference type="EMBL" id="CAD8948445.1"/>
    </source>
</evidence>